<evidence type="ECO:0000313" key="2">
    <source>
        <dbReference type="EMBL" id="TDW22376.1"/>
    </source>
</evidence>
<organism evidence="2 3">
    <name type="scientific">Kribbella kalugense</name>
    <dbReference type="NCBI Taxonomy" id="2512221"/>
    <lineage>
        <taxon>Bacteria</taxon>
        <taxon>Bacillati</taxon>
        <taxon>Actinomycetota</taxon>
        <taxon>Actinomycetes</taxon>
        <taxon>Propionibacteriales</taxon>
        <taxon>Kribbellaceae</taxon>
        <taxon>Kribbella</taxon>
    </lineage>
</organism>
<dbReference type="Proteomes" id="UP000295447">
    <property type="component" value="Unassembled WGS sequence"/>
</dbReference>
<dbReference type="EMBL" id="SODF01000001">
    <property type="protein sequence ID" value="TDW22376.1"/>
    <property type="molecule type" value="Genomic_DNA"/>
</dbReference>
<dbReference type="InterPro" id="IPR029068">
    <property type="entry name" value="Glyas_Bleomycin-R_OHBP_Dase"/>
</dbReference>
<evidence type="ECO:0000313" key="3">
    <source>
        <dbReference type="Proteomes" id="UP000295447"/>
    </source>
</evidence>
<dbReference type="Gene3D" id="3.10.180.10">
    <property type="entry name" value="2,3-Dihydroxybiphenyl 1,2-Dioxygenase, domain 1"/>
    <property type="match status" value="1"/>
</dbReference>
<reference evidence="2 3" key="1">
    <citation type="submission" date="2019-03" db="EMBL/GenBank/DDBJ databases">
        <title>Genomic Encyclopedia of Type Strains, Phase III (KMG-III): the genomes of soil and plant-associated and newly described type strains.</title>
        <authorList>
            <person name="Whitman W."/>
        </authorList>
    </citation>
    <scope>NUCLEOTIDE SEQUENCE [LARGE SCALE GENOMIC DNA]</scope>
    <source>
        <strain evidence="2 3">VKM Ac-2570</strain>
    </source>
</reference>
<name>A0A4R7ZXD2_9ACTN</name>
<dbReference type="InterPro" id="IPR004360">
    <property type="entry name" value="Glyas_Fos-R_dOase_dom"/>
</dbReference>
<accession>A0A4R7ZXD2</accession>
<protein>
    <submittedName>
        <fullName evidence="2">Putative glyoxalase superfamily protein PhnB</fullName>
    </submittedName>
</protein>
<dbReference type="Pfam" id="PF00903">
    <property type="entry name" value="Glyoxalase"/>
    <property type="match status" value="1"/>
</dbReference>
<dbReference type="SUPFAM" id="SSF54593">
    <property type="entry name" value="Glyoxalase/Bleomycin resistance protein/Dihydroxybiphenyl dioxygenase"/>
    <property type="match status" value="1"/>
</dbReference>
<dbReference type="PROSITE" id="PS51819">
    <property type="entry name" value="VOC"/>
    <property type="match status" value="1"/>
</dbReference>
<gene>
    <name evidence="2" type="ORF">EV650_1213</name>
</gene>
<sequence length="162" mass="17527">MHQGGAVCVGSADELRSQNLVHTEQPSFKLVRMTPIAQLQVNLFCDDVEACLAFYQRFGLTEAFRAPATGPIQHVEVEAAGTRIGLTSARVANDLVGLGVAPTTTPSTELVFWCDDVDALYDHALSSGATSVVPPTNSPDNRLRFAWLHDPESHQLKLVQNA</sequence>
<comment type="caution">
    <text evidence="2">The sequence shown here is derived from an EMBL/GenBank/DDBJ whole genome shotgun (WGS) entry which is preliminary data.</text>
</comment>
<proteinExistence type="predicted"/>
<dbReference type="InterPro" id="IPR037523">
    <property type="entry name" value="VOC_core"/>
</dbReference>
<dbReference type="AlphaFoldDB" id="A0A4R7ZXD2"/>
<evidence type="ECO:0000259" key="1">
    <source>
        <dbReference type="PROSITE" id="PS51819"/>
    </source>
</evidence>
<feature type="domain" description="VOC" evidence="1">
    <location>
        <begin position="35"/>
        <end position="161"/>
    </location>
</feature>
<keyword evidence="3" id="KW-1185">Reference proteome</keyword>